<organism evidence="1">
    <name type="scientific">marine metagenome</name>
    <dbReference type="NCBI Taxonomy" id="408172"/>
    <lineage>
        <taxon>unclassified sequences</taxon>
        <taxon>metagenomes</taxon>
        <taxon>ecological metagenomes</taxon>
    </lineage>
</organism>
<dbReference type="EMBL" id="UINC01231811">
    <property type="protein sequence ID" value="SVE64512.1"/>
    <property type="molecule type" value="Genomic_DNA"/>
</dbReference>
<proteinExistence type="predicted"/>
<dbReference type="PANTHER" id="PTHR40697">
    <property type="entry name" value="ACETOIN CATABOLISM PROTEIN X"/>
    <property type="match status" value="1"/>
</dbReference>
<protein>
    <recommendedName>
        <fullName evidence="2">ATP-NAD kinase</fullName>
    </recommendedName>
</protein>
<feature type="non-terminal residue" evidence="1">
    <location>
        <position position="80"/>
    </location>
</feature>
<name>A0A383F5Q5_9ZZZZ</name>
<dbReference type="PANTHER" id="PTHR40697:SF3">
    <property type="entry name" value="ACETOIN CATABOLISM PROTEIN X"/>
    <property type="match status" value="1"/>
</dbReference>
<dbReference type="InterPro" id="IPR039065">
    <property type="entry name" value="AcoX-like"/>
</dbReference>
<evidence type="ECO:0000313" key="1">
    <source>
        <dbReference type="EMBL" id="SVE64512.1"/>
    </source>
</evidence>
<reference evidence="1" key="1">
    <citation type="submission" date="2018-05" db="EMBL/GenBank/DDBJ databases">
        <authorList>
            <person name="Lanie J.A."/>
            <person name="Ng W.-L."/>
            <person name="Kazmierczak K.M."/>
            <person name="Andrzejewski T.M."/>
            <person name="Davidsen T.M."/>
            <person name="Wayne K.J."/>
            <person name="Tettelin H."/>
            <person name="Glass J.I."/>
            <person name="Rusch D."/>
            <person name="Podicherti R."/>
            <person name="Tsui H.-C.T."/>
            <person name="Winkler M.E."/>
        </authorList>
    </citation>
    <scope>NUCLEOTIDE SEQUENCE</scope>
</reference>
<gene>
    <name evidence="1" type="ORF">METZ01_LOCUS517366</name>
</gene>
<accession>A0A383F5Q5</accession>
<evidence type="ECO:0008006" key="2">
    <source>
        <dbReference type="Google" id="ProtNLM"/>
    </source>
</evidence>
<sequence length="80" mass="8552">MSTVGIIANPAAGKDIRRLVAHGRVVSNQEKANILRRVFAGIVSTGTDRILIMPDHSGLARPATADVEGQIEIDFVDMPT</sequence>
<dbReference type="AlphaFoldDB" id="A0A383F5Q5"/>